<feature type="compositionally biased region" description="Acidic residues" evidence="1">
    <location>
        <begin position="116"/>
        <end position="135"/>
    </location>
</feature>
<organism evidence="2 3">
    <name type="scientific">Verruconis gallopava</name>
    <dbReference type="NCBI Taxonomy" id="253628"/>
    <lineage>
        <taxon>Eukaryota</taxon>
        <taxon>Fungi</taxon>
        <taxon>Dikarya</taxon>
        <taxon>Ascomycota</taxon>
        <taxon>Pezizomycotina</taxon>
        <taxon>Dothideomycetes</taxon>
        <taxon>Pleosporomycetidae</taxon>
        <taxon>Venturiales</taxon>
        <taxon>Sympoventuriaceae</taxon>
        <taxon>Verruconis</taxon>
    </lineage>
</organism>
<name>A0A0D2AB84_9PEZI</name>
<dbReference type="Proteomes" id="UP000053259">
    <property type="component" value="Unassembled WGS sequence"/>
</dbReference>
<accession>A0A0D2AB84</accession>
<dbReference type="RefSeq" id="XP_016213724.1">
    <property type="nucleotide sequence ID" value="XM_016358623.1"/>
</dbReference>
<proteinExistence type="predicted"/>
<evidence type="ECO:0000313" key="3">
    <source>
        <dbReference type="Proteomes" id="UP000053259"/>
    </source>
</evidence>
<dbReference type="AlphaFoldDB" id="A0A0D2AB84"/>
<dbReference type="VEuPathDB" id="FungiDB:PV09_05153"/>
<sequence>MPLPEDPLNGILELILEQWRTQIARLHALEGKLSTDQTLQLRDDIEKASHNLRTIAGAQREVAERFIMPDSLLKTIDFFYPQLGIPEMKQRIRERLKNDRDEAEALRSFVKREAEDAAESGGEDEGDEDEGQEEAEASKGVKLRAAPGRSKKRRGAGNDEG</sequence>
<evidence type="ECO:0000313" key="2">
    <source>
        <dbReference type="EMBL" id="KIW03855.1"/>
    </source>
</evidence>
<gene>
    <name evidence="2" type="ORF">PV09_05153</name>
</gene>
<keyword evidence="3" id="KW-1185">Reference proteome</keyword>
<dbReference type="GeneID" id="27313126"/>
<reference evidence="2 3" key="1">
    <citation type="submission" date="2015-01" db="EMBL/GenBank/DDBJ databases">
        <title>The Genome Sequence of Ochroconis gallopava CBS43764.</title>
        <authorList>
            <consortium name="The Broad Institute Genomics Platform"/>
            <person name="Cuomo C."/>
            <person name="de Hoog S."/>
            <person name="Gorbushina A."/>
            <person name="Stielow B."/>
            <person name="Teixiera M."/>
            <person name="Abouelleil A."/>
            <person name="Chapman S.B."/>
            <person name="Priest M."/>
            <person name="Young S.K."/>
            <person name="Wortman J."/>
            <person name="Nusbaum C."/>
            <person name="Birren B."/>
        </authorList>
    </citation>
    <scope>NUCLEOTIDE SEQUENCE [LARGE SCALE GENOMIC DNA]</scope>
    <source>
        <strain evidence="2 3">CBS 43764</strain>
    </source>
</reference>
<dbReference type="EMBL" id="KN847543">
    <property type="protein sequence ID" value="KIW03855.1"/>
    <property type="molecule type" value="Genomic_DNA"/>
</dbReference>
<feature type="region of interest" description="Disordered" evidence="1">
    <location>
        <begin position="107"/>
        <end position="161"/>
    </location>
</feature>
<protein>
    <submittedName>
        <fullName evidence="2">Uncharacterized protein</fullName>
    </submittedName>
</protein>
<evidence type="ECO:0000256" key="1">
    <source>
        <dbReference type="SAM" id="MobiDB-lite"/>
    </source>
</evidence>